<feature type="compositionally biased region" description="Acidic residues" evidence="2">
    <location>
        <begin position="162"/>
        <end position="176"/>
    </location>
</feature>
<dbReference type="Proteomes" id="UP001178507">
    <property type="component" value="Unassembled WGS sequence"/>
</dbReference>
<comment type="similarity">
    <text evidence="1">Belongs to the VPS13 family.</text>
</comment>
<feature type="compositionally biased region" description="Polar residues" evidence="2">
    <location>
        <begin position="148"/>
        <end position="161"/>
    </location>
</feature>
<evidence type="ECO:0000313" key="4">
    <source>
        <dbReference type="EMBL" id="CAJ1397586.1"/>
    </source>
</evidence>
<dbReference type="GO" id="GO:0045053">
    <property type="term" value="P:protein retention in Golgi apparatus"/>
    <property type="evidence" value="ECO:0007669"/>
    <property type="project" value="TreeGrafter"/>
</dbReference>
<feature type="domain" description="PH" evidence="3">
    <location>
        <begin position="1048"/>
        <end position="1153"/>
    </location>
</feature>
<dbReference type="PROSITE" id="PS50003">
    <property type="entry name" value="PH_DOMAIN"/>
    <property type="match status" value="1"/>
</dbReference>
<dbReference type="AlphaFoldDB" id="A0AA36J1P4"/>
<dbReference type="SUPFAM" id="SSF50729">
    <property type="entry name" value="PH domain-like"/>
    <property type="match status" value="1"/>
</dbReference>
<dbReference type="PANTHER" id="PTHR16166">
    <property type="entry name" value="VACUOLAR PROTEIN SORTING-ASSOCIATED PROTEIN VPS13"/>
    <property type="match status" value="1"/>
</dbReference>
<gene>
    <name evidence="4" type="ORF">EVOR1521_LOCUS21566</name>
</gene>
<comment type="caution">
    <text evidence="4">The sequence shown here is derived from an EMBL/GenBank/DDBJ whole genome shotgun (WGS) entry which is preliminary data.</text>
</comment>
<accession>A0AA36J1P4</accession>
<evidence type="ECO:0000256" key="1">
    <source>
        <dbReference type="ARBA" id="ARBA00006545"/>
    </source>
</evidence>
<dbReference type="PANTHER" id="PTHR16166:SF93">
    <property type="entry name" value="INTERMEMBRANE LIPID TRANSFER PROTEIN VPS13"/>
    <property type="match status" value="1"/>
</dbReference>
<dbReference type="Gene3D" id="2.30.29.30">
    <property type="entry name" value="Pleckstrin-homology domain (PH domain)/Phosphotyrosine-binding domain (PTB)"/>
    <property type="match status" value="1"/>
</dbReference>
<reference evidence="4" key="1">
    <citation type="submission" date="2023-08" db="EMBL/GenBank/DDBJ databases">
        <authorList>
            <person name="Chen Y."/>
            <person name="Shah S."/>
            <person name="Dougan E. K."/>
            <person name="Thang M."/>
            <person name="Chan C."/>
        </authorList>
    </citation>
    <scope>NUCLEOTIDE SEQUENCE</scope>
</reference>
<evidence type="ECO:0000259" key="3">
    <source>
        <dbReference type="PROSITE" id="PS50003"/>
    </source>
</evidence>
<dbReference type="GO" id="GO:0006623">
    <property type="term" value="P:protein targeting to vacuole"/>
    <property type="evidence" value="ECO:0007669"/>
    <property type="project" value="TreeGrafter"/>
</dbReference>
<sequence>MLTEAGRRRAMMCPHMMAVFIKELLGSCGLAADDGDVAAFVARSSRLPALSQLLEELPAMSWARSVRTLAQAYEDLLAQRDNVDETANVLHLLLRRALLQLENEQPKLAASLKSAGLESLSRSLARQLRSGQGARSWAELMDQAKQCMPQSRRGTLDSAQGSDDETALPEEDEEPAELLRSNSALSEGRRSDAPFAEDATVGMSEPLTQEGYQNVQSLLSENAMAAFVRKLLVEQGGEVLSQEGLVEFARGCLDDSTPFPRVQEELLQGPKWAGFRKTGRGKLFVDRWFDGVSKVFSARESRHHLMAASTERSSAHFDCWDLDLQLAGAHICFVFQAKPHSLGTGGELDARNGDEEFFGVTVDHIQLRKKSSQRRVQFFVHHFQIDNMREVDRVRPIIICPEDSGYYSDRRERHHKKRKDKHSTEADTIPFVYFCMEKLPSGILHFKELELLLQPVIMRLDVGFWIQIVQQLMEWANVGNSSAAEAAGTSEEDREIVAKQVLSMREGGIDLPASTTTLRPIYLEWFRLGALIAQVEILMPMKMKILMQGKAASGSDSASSTLEDTDDQQDAQWQSLWLARILARLTHRSHGYMKQVFMVAQKGLVFVITSVGSGVLSGVGHITPRFSFPETVFQRTFQDLTPFAESLVRDYVKTGMYQFWKVLFSINLLGDPIGLGTSVAGGVVQFFRKTGSEVIAGDLKGEGLLSLAQGVLGGTAATAGKFFGALGDTIDALAQTGDQNPNFQLSTVNHVGDGITAGAQVFIHNTASGIAGLVQAPVQGFQRKGVVGLGQGLLKGMRGVVAKPVSGLMHGVQHIAEGVDATTRLWDHWEQIVPRRASRPLPKGSKLLPLVGAEFSPRITVYVESLQFLNLESFTGVSAALSQRLRGATYRVELSTVSTGTWAKASKLGRLAKDGSVVFNEVKWVPTQTLMESDILIEVQDCALSGDPTRPKPVYRAVLPRAPHGSSVLQQVAKLMREPKELATLDGFTCRIRPSQPFRVSLNSIDGASPAELLLRFWPAWDPERVPMTQRWVPKTINSPTGEHLPPPQRKEGALEKRSKGAFHHWSLKWVVLDNHQFTYWNDRKDFEDGRQPKVRYHLSDPKCIYRFAAGEAPEACFAQVRADGLLEAQWRPAHNERETSGNWLQAVLRHTLQE</sequence>
<keyword evidence="5" id="KW-1185">Reference proteome</keyword>
<dbReference type="InterPro" id="IPR026847">
    <property type="entry name" value="VPS13"/>
</dbReference>
<name>A0AA36J1P4_9DINO</name>
<proteinExistence type="inferred from homology"/>
<protein>
    <recommendedName>
        <fullName evidence="3">PH domain-containing protein</fullName>
    </recommendedName>
</protein>
<evidence type="ECO:0000313" key="5">
    <source>
        <dbReference type="Proteomes" id="UP001178507"/>
    </source>
</evidence>
<evidence type="ECO:0000256" key="2">
    <source>
        <dbReference type="SAM" id="MobiDB-lite"/>
    </source>
</evidence>
<organism evidence="4 5">
    <name type="scientific">Effrenium voratum</name>
    <dbReference type="NCBI Taxonomy" id="2562239"/>
    <lineage>
        <taxon>Eukaryota</taxon>
        <taxon>Sar</taxon>
        <taxon>Alveolata</taxon>
        <taxon>Dinophyceae</taxon>
        <taxon>Suessiales</taxon>
        <taxon>Symbiodiniaceae</taxon>
        <taxon>Effrenium</taxon>
    </lineage>
</organism>
<dbReference type="InterPro" id="IPR011993">
    <property type="entry name" value="PH-like_dom_sf"/>
</dbReference>
<feature type="region of interest" description="Disordered" evidence="2">
    <location>
        <begin position="142"/>
        <end position="196"/>
    </location>
</feature>
<dbReference type="InterPro" id="IPR001849">
    <property type="entry name" value="PH_domain"/>
</dbReference>
<dbReference type="EMBL" id="CAUJNA010003271">
    <property type="protein sequence ID" value="CAJ1397586.1"/>
    <property type="molecule type" value="Genomic_DNA"/>
</dbReference>